<dbReference type="InterPro" id="IPR001296">
    <property type="entry name" value="Glyco_trans_1"/>
</dbReference>
<proteinExistence type="predicted"/>
<dbReference type="GO" id="GO:0016757">
    <property type="term" value="F:glycosyltransferase activity"/>
    <property type="evidence" value="ECO:0007669"/>
    <property type="project" value="InterPro"/>
</dbReference>
<dbReference type="Pfam" id="PF00534">
    <property type="entry name" value="Glycos_transf_1"/>
    <property type="match status" value="1"/>
</dbReference>
<dbReference type="PANTHER" id="PTHR12526:SF630">
    <property type="entry name" value="GLYCOSYLTRANSFERASE"/>
    <property type="match status" value="1"/>
</dbReference>
<organism evidence="3 4">
    <name type="scientific">Mediterraneibacter hominis</name>
    <dbReference type="NCBI Taxonomy" id="2763054"/>
    <lineage>
        <taxon>Bacteria</taxon>
        <taxon>Bacillati</taxon>
        <taxon>Bacillota</taxon>
        <taxon>Clostridia</taxon>
        <taxon>Lachnospirales</taxon>
        <taxon>Lachnospiraceae</taxon>
        <taxon>Mediterraneibacter</taxon>
    </lineage>
</organism>
<feature type="domain" description="Glycosyltransferase subfamily 4-like N-terminal" evidence="2">
    <location>
        <begin position="15"/>
        <end position="173"/>
    </location>
</feature>
<comment type="caution">
    <text evidence="3">The sequence shown here is derived from an EMBL/GenBank/DDBJ whole genome shotgun (WGS) entry which is preliminary data.</text>
</comment>
<dbReference type="RefSeq" id="WP_186874223.1">
    <property type="nucleotide sequence ID" value="NZ_JACOPF010000001.1"/>
</dbReference>
<dbReference type="Gene3D" id="3.40.50.2000">
    <property type="entry name" value="Glycogen Phosphorylase B"/>
    <property type="match status" value="2"/>
</dbReference>
<keyword evidence="4" id="KW-1185">Reference proteome</keyword>
<evidence type="ECO:0000313" key="3">
    <source>
        <dbReference type="EMBL" id="MBC5687539.1"/>
    </source>
</evidence>
<feature type="domain" description="Glycosyl transferase family 1" evidence="1">
    <location>
        <begin position="183"/>
        <end position="340"/>
    </location>
</feature>
<reference evidence="3" key="1">
    <citation type="submission" date="2020-08" db="EMBL/GenBank/DDBJ databases">
        <title>Genome public.</title>
        <authorList>
            <person name="Liu C."/>
            <person name="Sun Q."/>
        </authorList>
    </citation>
    <scope>NUCLEOTIDE SEQUENCE</scope>
    <source>
        <strain evidence="3">NSJ-55</strain>
    </source>
</reference>
<dbReference type="InterPro" id="IPR028098">
    <property type="entry name" value="Glyco_trans_4-like_N"/>
</dbReference>
<dbReference type="CDD" id="cd03820">
    <property type="entry name" value="GT4_AmsD-like"/>
    <property type="match status" value="1"/>
</dbReference>
<evidence type="ECO:0000259" key="2">
    <source>
        <dbReference type="Pfam" id="PF13439"/>
    </source>
</evidence>
<dbReference type="SUPFAM" id="SSF53756">
    <property type="entry name" value="UDP-Glycosyltransferase/glycogen phosphorylase"/>
    <property type="match status" value="1"/>
</dbReference>
<dbReference type="EMBL" id="JACOPF010000001">
    <property type="protein sequence ID" value="MBC5687539.1"/>
    <property type="molecule type" value="Genomic_DNA"/>
</dbReference>
<accession>A0A923RNK8</accession>
<dbReference type="PANTHER" id="PTHR12526">
    <property type="entry name" value="GLYCOSYLTRANSFERASE"/>
    <property type="match status" value="1"/>
</dbReference>
<dbReference type="Pfam" id="PF13439">
    <property type="entry name" value="Glyco_transf_4"/>
    <property type="match status" value="1"/>
</dbReference>
<evidence type="ECO:0000313" key="4">
    <source>
        <dbReference type="Proteomes" id="UP000652477"/>
    </source>
</evidence>
<name>A0A923RNK8_9FIRM</name>
<sequence length="365" mass="43269">MKRICFVNYDMTVTGGVEQVTTSLANAFCNDYEVYIFAIFGKDGKVPYEWDERIHYHAELKWDCRIRKRIQKCFKPFKKYIKENQIDLVFLMENHPALTVSPVRFFTRARYVFCDHGALINEQEKKDITAFRFWASLISHKTVTLTEQNRQDYIRRFHMNPKKVQSIYNWIAPEILECRGEYDHTSKKIITVGRFSEEKGYDMLVEVAKRVLTVHPDWEWHLYGTGDTLEEIRESIEKNHLTSQVIFKGNVKQVYRKFGDYAFLVLPSYREGLPLVLLEAKACGLPMISFDVMTGPREIIEDGKDGYLIEPYNLDKMAQRIEELMLDDEKRAAFSEYTKEGIQRFEKEQIYRQWQELIEELTKHA</sequence>
<dbReference type="AlphaFoldDB" id="A0A923RNK8"/>
<dbReference type="Proteomes" id="UP000652477">
    <property type="component" value="Unassembled WGS sequence"/>
</dbReference>
<protein>
    <submittedName>
        <fullName evidence="3">Glycosyltransferase family 4 protein</fullName>
    </submittedName>
</protein>
<evidence type="ECO:0000259" key="1">
    <source>
        <dbReference type="Pfam" id="PF00534"/>
    </source>
</evidence>
<gene>
    <name evidence="3" type="ORF">H8S37_01135</name>
</gene>